<dbReference type="Gene3D" id="3.30.40.10">
    <property type="entry name" value="Zinc/RING finger domain, C3HC4 (zinc finger)"/>
    <property type="match status" value="1"/>
</dbReference>
<evidence type="ECO:0000256" key="5">
    <source>
        <dbReference type="ARBA" id="ARBA00022679"/>
    </source>
</evidence>
<keyword evidence="7" id="KW-0479">Metal-binding</keyword>
<dbReference type="Pfam" id="PF13639">
    <property type="entry name" value="zf-RING_2"/>
    <property type="match status" value="1"/>
</dbReference>
<evidence type="ECO:0000256" key="11">
    <source>
        <dbReference type="ARBA" id="ARBA00022989"/>
    </source>
</evidence>
<dbReference type="KEGG" id="rsz:108816412"/>
<reference evidence="19" key="1">
    <citation type="journal article" date="2019" name="Database">
        <title>The radish genome database (RadishGD): an integrated information resource for radish genomics.</title>
        <authorList>
            <person name="Yu H.J."/>
            <person name="Baek S."/>
            <person name="Lee Y.J."/>
            <person name="Cho A."/>
            <person name="Mun J.H."/>
        </authorList>
    </citation>
    <scope>NUCLEOTIDE SEQUENCE [LARGE SCALE GENOMIC DNA]</scope>
    <source>
        <strain evidence="19">cv. WK10039</strain>
    </source>
</reference>
<keyword evidence="17" id="KW-0732">Signal</keyword>
<dbReference type="PANTHER" id="PTHR14155">
    <property type="entry name" value="RING FINGER DOMAIN-CONTAINING"/>
    <property type="match status" value="1"/>
</dbReference>
<keyword evidence="11 16" id="KW-1133">Transmembrane helix</keyword>
<comment type="similarity">
    <text evidence="13">Belongs to the RING-type zinc finger family. ATL subfamily.</text>
</comment>
<accession>A0A6J0KA93</accession>
<evidence type="ECO:0000313" key="20">
    <source>
        <dbReference type="RefSeq" id="XP_018444493.2"/>
    </source>
</evidence>
<keyword evidence="8 14" id="KW-0863">Zinc-finger</keyword>
<evidence type="ECO:0000256" key="15">
    <source>
        <dbReference type="SAM" id="MobiDB-lite"/>
    </source>
</evidence>
<comment type="pathway">
    <text evidence="3">Protein modification; protein ubiquitination.</text>
</comment>
<feature type="chain" id="PRO_5040800867" description="RING-type E3 ubiquitin transferase" evidence="17">
    <location>
        <begin position="47"/>
        <end position="409"/>
    </location>
</feature>
<evidence type="ECO:0000256" key="3">
    <source>
        <dbReference type="ARBA" id="ARBA00004906"/>
    </source>
</evidence>
<feature type="transmembrane region" description="Helical" evidence="16">
    <location>
        <begin position="65"/>
        <end position="86"/>
    </location>
</feature>
<evidence type="ECO:0000256" key="14">
    <source>
        <dbReference type="PROSITE-ProRule" id="PRU00175"/>
    </source>
</evidence>
<keyword evidence="5" id="KW-0808">Transferase</keyword>
<evidence type="ECO:0000256" key="16">
    <source>
        <dbReference type="SAM" id="Phobius"/>
    </source>
</evidence>
<dbReference type="SMART" id="SM00184">
    <property type="entry name" value="RING"/>
    <property type="match status" value="1"/>
</dbReference>
<evidence type="ECO:0000256" key="1">
    <source>
        <dbReference type="ARBA" id="ARBA00000900"/>
    </source>
</evidence>
<name>A0A6J0KA93_RAPSA</name>
<dbReference type="InterPro" id="IPR001841">
    <property type="entry name" value="Znf_RING"/>
</dbReference>
<dbReference type="GO" id="GO:0016020">
    <property type="term" value="C:membrane"/>
    <property type="evidence" value="ECO:0007669"/>
    <property type="project" value="UniProtKB-SubCell"/>
</dbReference>
<proteinExistence type="inferred from homology"/>
<dbReference type="PANTHER" id="PTHR14155:SF590">
    <property type="entry name" value="RING-H2 FINGER PROTEIN ATL11"/>
    <property type="match status" value="1"/>
</dbReference>
<feature type="domain" description="RING-type" evidence="18">
    <location>
        <begin position="147"/>
        <end position="189"/>
    </location>
</feature>
<comment type="catalytic activity">
    <reaction evidence="1">
        <text>S-ubiquitinyl-[E2 ubiquitin-conjugating enzyme]-L-cysteine + [acceptor protein]-L-lysine = [E2 ubiquitin-conjugating enzyme]-L-cysteine + N(6)-ubiquitinyl-[acceptor protein]-L-lysine.</text>
        <dbReference type="EC" id="2.3.2.27"/>
    </reaction>
</comment>
<feature type="signal peptide" evidence="17">
    <location>
        <begin position="1"/>
        <end position="46"/>
    </location>
</feature>
<evidence type="ECO:0000256" key="4">
    <source>
        <dbReference type="ARBA" id="ARBA00012483"/>
    </source>
</evidence>
<dbReference type="SUPFAM" id="SSF57850">
    <property type="entry name" value="RING/U-box"/>
    <property type="match status" value="1"/>
</dbReference>
<dbReference type="CDD" id="cd16461">
    <property type="entry name" value="RING-H2_EL5-like"/>
    <property type="match status" value="1"/>
</dbReference>
<gene>
    <name evidence="20" type="primary">LOC108816412</name>
</gene>
<evidence type="ECO:0000256" key="8">
    <source>
        <dbReference type="ARBA" id="ARBA00022771"/>
    </source>
</evidence>
<keyword evidence="10" id="KW-0862">Zinc</keyword>
<keyword evidence="12 16" id="KW-0472">Membrane</keyword>
<dbReference type="GeneID" id="108816412"/>
<dbReference type="GO" id="GO:0061630">
    <property type="term" value="F:ubiquitin protein ligase activity"/>
    <property type="evidence" value="ECO:0007669"/>
    <property type="project" value="UniProtKB-EC"/>
</dbReference>
<dbReference type="GO" id="GO:0008270">
    <property type="term" value="F:zinc ion binding"/>
    <property type="evidence" value="ECO:0007669"/>
    <property type="project" value="UniProtKB-KW"/>
</dbReference>
<reference evidence="20" key="2">
    <citation type="submission" date="2025-08" db="UniProtKB">
        <authorList>
            <consortium name="RefSeq"/>
        </authorList>
    </citation>
    <scope>IDENTIFICATION</scope>
    <source>
        <tissue evidence="20">Leaf</tissue>
    </source>
</reference>
<dbReference type="PROSITE" id="PS50089">
    <property type="entry name" value="ZF_RING_2"/>
    <property type="match status" value="1"/>
</dbReference>
<evidence type="ECO:0000313" key="19">
    <source>
        <dbReference type="Proteomes" id="UP000504610"/>
    </source>
</evidence>
<organism evidence="19 20">
    <name type="scientific">Raphanus sativus</name>
    <name type="common">Radish</name>
    <name type="synonym">Raphanus raphanistrum var. sativus</name>
    <dbReference type="NCBI Taxonomy" id="3726"/>
    <lineage>
        <taxon>Eukaryota</taxon>
        <taxon>Viridiplantae</taxon>
        <taxon>Streptophyta</taxon>
        <taxon>Embryophyta</taxon>
        <taxon>Tracheophyta</taxon>
        <taxon>Spermatophyta</taxon>
        <taxon>Magnoliopsida</taxon>
        <taxon>eudicotyledons</taxon>
        <taxon>Gunneridae</taxon>
        <taxon>Pentapetalae</taxon>
        <taxon>rosids</taxon>
        <taxon>malvids</taxon>
        <taxon>Brassicales</taxon>
        <taxon>Brassicaceae</taxon>
        <taxon>Brassiceae</taxon>
        <taxon>Raphanus</taxon>
    </lineage>
</organism>
<dbReference type="RefSeq" id="XP_018444493.2">
    <property type="nucleotide sequence ID" value="XM_018588991.2"/>
</dbReference>
<feature type="region of interest" description="Disordered" evidence="15">
    <location>
        <begin position="390"/>
        <end position="409"/>
    </location>
</feature>
<dbReference type="OrthoDB" id="8062037at2759"/>
<dbReference type="InterPro" id="IPR053238">
    <property type="entry name" value="RING-H2_zinc_finger"/>
</dbReference>
<dbReference type="FunFam" id="3.30.40.10:FF:000187">
    <property type="entry name" value="E3 ubiquitin-protein ligase ATL6"/>
    <property type="match status" value="1"/>
</dbReference>
<evidence type="ECO:0000256" key="6">
    <source>
        <dbReference type="ARBA" id="ARBA00022692"/>
    </source>
</evidence>
<evidence type="ECO:0000256" key="17">
    <source>
        <dbReference type="SAM" id="SignalP"/>
    </source>
</evidence>
<keyword evidence="6 16" id="KW-0812">Transmembrane</keyword>
<evidence type="ECO:0000256" key="7">
    <source>
        <dbReference type="ARBA" id="ARBA00022723"/>
    </source>
</evidence>
<keyword evidence="9" id="KW-0833">Ubl conjugation pathway</keyword>
<sequence length="409" mass="45158">MDQRAKPVLMNTLSKIILSRSIIGHHHGSSVRLLLFLVLFSCQVSAETNNGSDMYGESSRFDPTMAILMIVLVSVFFALGFFSIYIRRFLERCMGSNNQHPLDVGGNWLSLSRPRARGLDASVVETFPTFRYSTVKTLKIGKEALECPVCLNEFEDDETLRLIPKCCHVFHPGCVDAWLRSHATCPLCRADLVPVPGESVISVQIPGLADNAPGSDSTGNRTMVLSSPDARLIDSVALTGNQSMRRSLSTGWNLAGLFTNSDSTGQHAENLDRFTLRLPQNIHSNLVNPNLSKSHVALPQVMSSARGYRTGGLETDRNYFYYERFDDQDGQLDRRPFSITPPYRTCSINTSPCGSGDQVRAGTPKGLLLAMKSPFDRLFLGKNNIERSINNNIGERSSDHLRSGDASPV</sequence>
<evidence type="ECO:0000259" key="18">
    <source>
        <dbReference type="PROSITE" id="PS50089"/>
    </source>
</evidence>
<evidence type="ECO:0000256" key="9">
    <source>
        <dbReference type="ARBA" id="ARBA00022786"/>
    </source>
</evidence>
<dbReference type="InterPro" id="IPR013083">
    <property type="entry name" value="Znf_RING/FYVE/PHD"/>
</dbReference>
<evidence type="ECO:0000256" key="10">
    <source>
        <dbReference type="ARBA" id="ARBA00022833"/>
    </source>
</evidence>
<dbReference type="AlphaFoldDB" id="A0A6J0KA93"/>
<evidence type="ECO:0000256" key="2">
    <source>
        <dbReference type="ARBA" id="ARBA00004167"/>
    </source>
</evidence>
<protein>
    <recommendedName>
        <fullName evidence="4">RING-type E3 ubiquitin transferase</fullName>
        <ecNumber evidence="4">2.3.2.27</ecNumber>
    </recommendedName>
</protein>
<dbReference type="EC" id="2.3.2.27" evidence="4"/>
<evidence type="ECO:0000256" key="12">
    <source>
        <dbReference type="ARBA" id="ARBA00023136"/>
    </source>
</evidence>
<keyword evidence="19" id="KW-1185">Reference proteome</keyword>
<evidence type="ECO:0000256" key="13">
    <source>
        <dbReference type="ARBA" id="ARBA00024209"/>
    </source>
</evidence>
<dbReference type="Proteomes" id="UP000504610">
    <property type="component" value="Chromosome 7"/>
</dbReference>
<comment type="subcellular location">
    <subcellularLocation>
        <location evidence="2">Membrane</location>
        <topology evidence="2">Single-pass membrane protein</topology>
    </subcellularLocation>
</comment>